<accession>X1FBB3</accession>
<reference evidence="1" key="1">
    <citation type="journal article" date="2014" name="Front. Microbiol.">
        <title>High frequency of phylogenetically diverse reductive dehalogenase-homologous genes in deep subseafloor sedimentary metagenomes.</title>
        <authorList>
            <person name="Kawai M."/>
            <person name="Futagami T."/>
            <person name="Toyoda A."/>
            <person name="Takaki Y."/>
            <person name="Nishi S."/>
            <person name="Hori S."/>
            <person name="Arai W."/>
            <person name="Tsubouchi T."/>
            <person name="Morono Y."/>
            <person name="Uchiyama I."/>
            <person name="Ito T."/>
            <person name="Fujiyama A."/>
            <person name="Inagaki F."/>
            <person name="Takami H."/>
        </authorList>
    </citation>
    <scope>NUCLEOTIDE SEQUENCE</scope>
    <source>
        <strain evidence="1">Expedition CK06-06</strain>
    </source>
</reference>
<sequence length="197" mass="22936">MVANKDIDEIVKWMENLKGAQQYIKDFASPLNWGIYRNFYRGEFEHGIKGKRKYSVALIFAILRSMLPRIYFTNPQVVVTNEVPGYYLQSKIVQKIDNKMIRKTKLKQTLKELILDAGLCGTVPLLTGFDTEYGYDPRFKETVTDDEGREVEIGGTLLQFDEKTGDRLEYNQNIIPGKPWADKIRPEFFMVPYGYDR</sequence>
<organism evidence="1">
    <name type="scientific">marine sediment metagenome</name>
    <dbReference type="NCBI Taxonomy" id="412755"/>
    <lineage>
        <taxon>unclassified sequences</taxon>
        <taxon>metagenomes</taxon>
        <taxon>ecological metagenomes</taxon>
    </lineage>
</organism>
<feature type="non-terminal residue" evidence="1">
    <location>
        <position position="197"/>
    </location>
</feature>
<gene>
    <name evidence="1" type="ORF">S01H4_53374</name>
</gene>
<dbReference type="EMBL" id="BART01030600">
    <property type="protein sequence ID" value="GAH18023.1"/>
    <property type="molecule type" value="Genomic_DNA"/>
</dbReference>
<evidence type="ECO:0000313" key="1">
    <source>
        <dbReference type="EMBL" id="GAH18023.1"/>
    </source>
</evidence>
<name>X1FBB3_9ZZZZ</name>
<protein>
    <submittedName>
        <fullName evidence="1">Uncharacterized protein</fullName>
    </submittedName>
</protein>
<proteinExistence type="predicted"/>
<dbReference type="AlphaFoldDB" id="X1FBB3"/>
<comment type="caution">
    <text evidence="1">The sequence shown here is derived from an EMBL/GenBank/DDBJ whole genome shotgun (WGS) entry which is preliminary data.</text>
</comment>